<comment type="function">
    <text evidence="5">Part of the ABC transporter complex HmuTUV involved in hemin import. Responsible for energy coupling to the transport system.</text>
</comment>
<reference evidence="7 8" key="1">
    <citation type="submission" date="2019-02" db="EMBL/GenBank/DDBJ databases">
        <authorList>
            <person name="Li Y."/>
        </authorList>
    </citation>
    <scope>NUCLEOTIDE SEQUENCE [LARGE SCALE GENOMIC DNA]</scope>
    <source>
        <strain evidence="7 8">30C10-4-7</strain>
    </source>
</reference>
<name>A0A4Q6XIF9_9SPHI</name>
<keyword evidence="8" id="KW-1185">Reference proteome</keyword>
<dbReference type="FunFam" id="3.40.50.300:FF:000134">
    <property type="entry name" value="Iron-enterobactin ABC transporter ATP-binding protein"/>
    <property type="match status" value="1"/>
</dbReference>
<dbReference type="Proteomes" id="UP000292855">
    <property type="component" value="Unassembled WGS sequence"/>
</dbReference>
<dbReference type="SMART" id="SM00382">
    <property type="entry name" value="AAA"/>
    <property type="match status" value="1"/>
</dbReference>
<dbReference type="GO" id="GO:0006826">
    <property type="term" value="P:iron ion transport"/>
    <property type="evidence" value="ECO:0007669"/>
    <property type="project" value="InterPro"/>
</dbReference>
<gene>
    <name evidence="7" type="ORF">EWE74_11185</name>
</gene>
<protein>
    <submittedName>
        <fullName evidence="7">Heme ABC transporter ATP-binding protein</fullName>
    </submittedName>
</protein>
<dbReference type="OrthoDB" id="9806726at2"/>
<dbReference type="GO" id="GO:0005524">
    <property type="term" value="F:ATP binding"/>
    <property type="evidence" value="ECO:0007669"/>
    <property type="project" value="UniProtKB-KW"/>
</dbReference>
<organism evidence="7 8">
    <name type="scientific">Sphingobacterium corticibacterium</name>
    <dbReference type="NCBI Taxonomy" id="2484746"/>
    <lineage>
        <taxon>Bacteria</taxon>
        <taxon>Pseudomonadati</taxon>
        <taxon>Bacteroidota</taxon>
        <taxon>Sphingobacteriia</taxon>
        <taxon>Sphingobacteriales</taxon>
        <taxon>Sphingobacteriaceae</taxon>
        <taxon>Sphingobacterium</taxon>
    </lineage>
</organism>
<dbReference type="Pfam" id="PF00005">
    <property type="entry name" value="ABC_tran"/>
    <property type="match status" value="1"/>
</dbReference>
<dbReference type="GO" id="GO:0016887">
    <property type="term" value="F:ATP hydrolysis activity"/>
    <property type="evidence" value="ECO:0007669"/>
    <property type="project" value="InterPro"/>
</dbReference>
<evidence type="ECO:0000256" key="2">
    <source>
        <dbReference type="ARBA" id="ARBA00022741"/>
    </source>
</evidence>
<keyword evidence="4" id="KW-1278">Translocase</keyword>
<accession>A0A4Q6XIF9</accession>
<dbReference type="InterPro" id="IPR053733">
    <property type="entry name" value="Heme_Transport_Util_sf"/>
</dbReference>
<dbReference type="CDD" id="cd16831">
    <property type="entry name" value="HemS-like_C"/>
    <property type="match status" value="1"/>
</dbReference>
<dbReference type="AlphaFoldDB" id="A0A4Q6XIF9"/>
<dbReference type="PROSITE" id="PS50893">
    <property type="entry name" value="ABC_TRANSPORTER_2"/>
    <property type="match status" value="1"/>
</dbReference>
<dbReference type="Gene3D" id="3.40.50.300">
    <property type="entry name" value="P-loop containing nucleotide triphosphate hydrolases"/>
    <property type="match status" value="1"/>
</dbReference>
<keyword evidence="2" id="KW-0547">Nucleotide-binding</keyword>
<proteinExistence type="predicted"/>
<keyword evidence="1" id="KW-0813">Transport</keyword>
<comment type="caution">
    <text evidence="7">The sequence shown here is derived from an EMBL/GenBank/DDBJ whole genome shotgun (WGS) entry which is preliminary data.</text>
</comment>
<dbReference type="RefSeq" id="WP_130141630.1">
    <property type="nucleotide sequence ID" value="NZ_SGIT01000002.1"/>
</dbReference>
<evidence type="ECO:0000256" key="3">
    <source>
        <dbReference type="ARBA" id="ARBA00022840"/>
    </source>
</evidence>
<dbReference type="PANTHER" id="PTHR42794">
    <property type="entry name" value="HEMIN IMPORT ATP-BINDING PROTEIN HMUV"/>
    <property type="match status" value="1"/>
</dbReference>
<dbReference type="InterPro" id="IPR027417">
    <property type="entry name" value="P-loop_NTPase"/>
</dbReference>
<evidence type="ECO:0000313" key="8">
    <source>
        <dbReference type="Proteomes" id="UP000292855"/>
    </source>
</evidence>
<dbReference type="InterPro" id="IPR007845">
    <property type="entry name" value="HemS/ChuX_dom"/>
</dbReference>
<sequence>MLRIASVSYKIGKRYLLKDITFSIRKGEMVAILGANGAGKSTLMKILCREKQPTEGNIVYDGKNLNDYTAKELAVKRATLYQQNAISLAFTVEEVVLMGRYGTEGTDADQLDRTALRETMEICGISHLAERSMLTLSGGEQQRVHLARVLAQVWDNKEALLLLDEPISNMDMLYQHQTLAIANALAKKGYMVICVLHEINLAAQYADRVIMLKGGRKWWDGAPEEVFTARNIFTAFGVHTTVQTNPRTLITQVTPNGIKFDAAAFNSNLAREYNKLSLKERFVSYRDEYPAQPLWQVADVLSVSEADLMLLGLGENVTLLRPEMDHILQCIEGIGVVKAVTYNPYCETERCGVYRNFSKEDFTTLFLDEDIDLRIFTSRWKIALAAEEMGKESLQFYDVSGRAVHKVYLTDASYRQVYLGLITRFRDDRQAVPRIEKPVRKRMEERRDAEIDIEEFQKAWNNMQGTHDFFGLIRKFRLTRMQALRLAPPHRAMQISLESFRRTIIQCSVTETPVMMFTANEGCVQINTGKLDRINQNTSWLTISEASGGKVSFNEDAVHSVWHVVKPTADGNVNSLELYDTEGELIVQFFGYRKPGIAELERWREALGSNLL</sequence>
<dbReference type="NCBIfam" id="NF010068">
    <property type="entry name" value="PRK13548.1"/>
    <property type="match status" value="1"/>
</dbReference>
<dbReference type="Pfam" id="PF05171">
    <property type="entry name" value="HemS"/>
    <property type="match status" value="2"/>
</dbReference>
<dbReference type="InterPro" id="IPR003593">
    <property type="entry name" value="AAA+_ATPase"/>
</dbReference>
<dbReference type="CDD" id="cd03214">
    <property type="entry name" value="ABC_Iron-Siderophores_B12_Hemin"/>
    <property type="match status" value="1"/>
</dbReference>
<evidence type="ECO:0000313" key="7">
    <source>
        <dbReference type="EMBL" id="RZF59711.1"/>
    </source>
</evidence>
<feature type="domain" description="ABC transporter" evidence="6">
    <location>
        <begin position="2"/>
        <end position="239"/>
    </location>
</feature>
<dbReference type="Gene3D" id="3.40.1570.10">
    <property type="entry name" value="HemS/ChuS/ChuX like domains"/>
    <property type="match status" value="2"/>
</dbReference>
<dbReference type="EMBL" id="SGIT01000002">
    <property type="protein sequence ID" value="RZF59711.1"/>
    <property type="molecule type" value="Genomic_DNA"/>
</dbReference>
<evidence type="ECO:0000256" key="1">
    <source>
        <dbReference type="ARBA" id="ARBA00022448"/>
    </source>
</evidence>
<evidence type="ECO:0000256" key="4">
    <source>
        <dbReference type="ARBA" id="ARBA00022967"/>
    </source>
</evidence>
<evidence type="ECO:0000256" key="5">
    <source>
        <dbReference type="ARBA" id="ARBA00037066"/>
    </source>
</evidence>
<keyword evidence="3 7" id="KW-0067">ATP-binding</keyword>
<dbReference type="InterPro" id="IPR003439">
    <property type="entry name" value="ABC_transporter-like_ATP-bd"/>
</dbReference>
<dbReference type="SUPFAM" id="SSF52540">
    <property type="entry name" value="P-loop containing nucleoside triphosphate hydrolases"/>
    <property type="match status" value="1"/>
</dbReference>
<evidence type="ECO:0000259" key="6">
    <source>
        <dbReference type="PROSITE" id="PS50893"/>
    </source>
</evidence>
<dbReference type="SUPFAM" id="SSF144064">
    <property type="entry name" value="Heme iron utilization protein-like"/>
    <property type="match status" value="1"/>
</dbReference>
<dbReference type="PANTHER" id="PTHR42794:SF1">
    <property type="entry name" value="HEMIN IMPORT ATP-BINDING PROTEIN HMUV"/>
    <property type="match status" value="1"/>
</dbReference>